<gene>
    <name evidence="2" type="ORF">PSON_ATCC_30995.1.T0280352</name>
</gene>
<evidence type="ECO:0008006" key="4">
    <source>
        <dbReference type="Google" id="ProtNLM"/>
    </source>
</evidence>
<dbReference type="Proteomes" id="UP000692954">
    <property type="component" value="Unassembled WGS sequence"/>
</dbReference>
<feature type="transmembrane region" description="Helical" evidence="1">
    <location>
        <begin position="155"/>
        <end position="173"/>
    </location>
</feature>
<dbReference type="OrthoDB" id="295515at2759"/>
<evidence type="ECO:0000313" key="2">
    <source>
        <dbReference type="EMBL" id="CAD8071961.1"/>
    </source>
</evidence>
<evidence type="ECO:0000256" key="1">
    <source>
        <dbReference type="SAM" id="Phobius"/>
    </source>
</evidence>
<keyword evidence="1" id="KW-0812">Transmembrane</keyword>
<keyword evidence="3" id="KW-1185">Reference proteome</keyword>
<dbReference type="AlphaFoldDB" id="A0A8S1M236"/>
<feature type="transmembrane region" description="Helical" evidence="1">
    <location>
        <begin position="29"/>
        <end position="50"/>
    </location>
</feature>
<dbReference type="EMBL" id="CAJJDN010000028">
    <property type="protein sequence ID" value="CAD8071961.1"/>
    <property type="molecule type" value="Genomic_DNA"/>
</dbReference>
<sequence>MNKYTLEFKYKSFEDEYQQQRIHTISIPVFKFGSACILVVATLKLITLVLQNQLDLVPILIACQVYTLLSFLFLHFKIHKINIQLILLAYILIAYELIIKTDTSPQALSLYQSNFTMCGVIIILISEFKESLVIIISTFLFKIIYTMVVETQKSYLIYFSTLFLMLFMCFFSYKLNTLNRTSFLLSQYDYMWESVFPKIVDNPYIIFSFSEDKLEFLFKSQSKMPFECNNSKQLKTFLREWNYNLESLENTFYKLYQNQALNEFHSKRIEITKDCKNKQYIRYSMMKSISSTFIIKFDDSVIKVDDCKIIMKKMIKNSQQLRMELIKSIYKNLQKSLNSKFQDNLWQMRNSCLKQILNFKILKNRLKTQQFDMENLLFLNEFFGYKFSRLIVFNPKNDKITTIVIQLKRLFFEILEAASHQSQVDVQILDTVTVSYEGREINQKKDSLLKSIWNTLVERVERKNNRWLIQLYKEPQVNFTDQQYTSK</sequence>
<keyword evidence="1" id="KW-1133">Transmembrane helix</keyword>
<proteinExistence type="predicted"/>
<feature type="transmembrane region" description="Helical" evidence="1">
    <location>
        <begin position="56"/>
        <end position="74"/>
    </location>
</feature>
<evidence type="ECO:0000313" key="3">
    <source>
        <dbReference type="Proteomes" id="UP000692954"/>
    </source>
</evidence>
<comment type="caution">
    <text evidence="2">The sequence shown here is derived from an EMBL/GenBank/DDBJ whole genome shotgun (WGS) entry which is preliminary data.</text>
</comment>
<accession>A0A8S1M236</accession>
<organism evidence="2 3">
    <name type="scientific">Paramecium sonneborni</name>
    <dbReference type="NCBI Taxonomy" id="65129"/>
    <lineage>
        <taxon>Eukaryota</taxon>
        <taxon>Sar</taxon>
        <taxon>Alveolata</taxon>
        <taxon>Ciliophora</taxon>
        <taxon>Intramacronucleata</taxon>
        <taxon>Oligohymenophorea</taxon>
        <taxon>Peniculida</taxon>
        <taxon>Parameciidae</taxon>
        <taxon>Paramecium</taxon>
    </lineage>
</organism>
<feature type="transmembrane region" description="Helical" evidence="1">
    <location>
        <begin position="81"/>
        <end position="99"/>
    </location>
</feature>
<name>A0A8S1M236_9CILI</name>
<reference evidence="2" key="1">
    <citation type="submission" date="2021-01" db="EMBL/GenBank/DDBJ databases">
        <authorList>
            <consortium name="Genoscope - CEA"/>
            <person name="William W."/>
        </authorList>
    </citation>
    <scope>NUCLEOTIDE SEQUENCE</scope>
</reference>
<protein>
    <recommendedName>
        <fullName evidence="4">Transmembrane protein</fullName>
    </recommendedName>
</protein>
<keyword evidence="1" id="KW-0472">Membrane</keyword>